<dbReference type="Proteomes" id="UP000222768">
    <property type="component" value="Unassembled WGS sequence"/>
</dbReference>
<protein>
    <submittedName>
        <fullName evidence="1">Uncharacterized protein</fullName>
    </submittedName>
</protein>
<proteinExistence type="predicted"/>
<reference evidence="2" key="1">
    <citation type="submission" date="2017-09" db="EMBL/GenBank/DDBJ databases">
        <title>FDA dAtabase for Regulatory Grade micrObial Sequences (FDA-ARGOS): Supporting development and validation of Infectious Disease Dx tests.</title>
        <authorList>
            <person name="Minogue T."/>
            <person name="Wolcott M."/>
            <person name="Wasieloski L."/>
            <person name="Aguilar W."/>
            <person name="Moore D."/>
            <person name="Tallon L."/>
            <person name="Sadzewicz L."/>
            <person name="Ott S."/>
            <person name="Zhao X."/>
            <person name="Nagaraj S."/>
            <person name="Vavikolanu K."/>
            <person name="Aluvathingal J."/>
            <person name="Nadendla S."/>
            <person name="Sichtig H."/>
        </authorList>
    </citation>
    <scope>NUCLEOTIDE SEQUENCE [LARGE SCALE GENOMIC DNA]</scope>
    <source>
        <strain evidence="2">FDAARGOS_404</strain>
    </source>
</reference>
<gene>
    <name evidence="1" type="ORF">CRX53_05305</name>
</gene>
<organism evidence="1 2">
    <name type="scientific">Leclercia adecarboxylata</name>
    <dbReference type="NCBI Taxonomy" id="83655"/>
    <lineage>
        <taxon>Bacteria</taxon>
        <taxon>Pseudomonadati</taxon>
        <taxon>Pseudomonadota</taxon>
        <taxon>Gammaproteobacteria</taxon>
        <taxon>Enterobacterales</taxon>
        <taxon>Enterobacteriaceae</taxon>
        <taxon>Leclercia</taxon>
    </lineage>
</organism>
<evidence type="ECO:0000313" key="2">
    <source>
        <dbReference type="Proteomes" id="UP000222768"/>
    </source>
</evidence>
<dbReference type="EMBL" id="PDLK01000002">
    <property type="protein sequence ID" value="PHH03422.1"/>
    <property type="molecule type" value="Genomic_DNA"/>
</dbReference>
<dbReference type="AlphaFoldDB" id="A0A855EPF4"/>
<name>A0A855EPF4_9ENTR</name>
<sequence>MNQDYLHELMNTLVSAARVSLEPLDSHFIASGDAAFKDDYLTLLAALLLENGALNDAQQRLLLLLLPSIGPAFPLPHYLQQAGKLDAVALTHVVQSVRGVKQAGLALLFDFAVLQRLAGPLTPRHVERLSWLAKLTEVTEEQILQINFWSTRLLGMKTSSKLFSSIEKQVYIANVETKQFSESTSQKNYFYRTNPQLNQFLKRGKYSFYYQLPLTPSWHMFGQRSICRSVTLSQSGFVTKIVMNEDKSKTEEYGKKGEAIFSFIALPSAFNAWNSYFAENAS</sequence>
<evidence type="ECO:0000313" key="1">
    <source>
        <dbReference type="EMBL" id="PHH03422.1"/>
    </source>
</evidence>
<dbReference type="RefSeq" id="WP_032617237.1">
    <property type="nucleotide sequence ID" value="NZ_CBCXZU010000006.1"/>
</dbReference>
<accession>A0A855EPF4</accession>
<comment type="caution">
    <text evidence="1">The sequence shown here is derived from an EMBL/GenBank/DDBJ whole genome shotgun (WGS) entry which is preliminary data.</text>
</comment>